<dbReference type="PANTHER" id="PTHR34207:SF2">
    <property type="entry name" value="PROTEIN BIC1"/>
    <property type="match status" value="1"/>
</dbReference>
<dbReference type="Proteomes" id="UP000623129">
    <property type="component" value="Unassembled WGS sequence"/>
</dbReference>
<protein>
    <submittedName>
        <fullName evidence="2">Uncharacterized protein</fullName>
    </submittedName>
</protein>
<dbReference type="PANTHER" id="PTHR34207">
    <property type="entry name" value="PROTEIN BIC1"/>
    <property type="match status" value="1"/>
</dbReference>
<reference evidence="2" key="1">
    <citation type="submission" date="2020-01" db="EMBL/GenBank/DDBJ databases">
        <title>Genome sequence of Kobresia littledalei, the first chromosome-level genome in the family Cyperaceae.</title>
        <authorList>
            <person name="Qu G."/>
        </authorList>
    </citation>
    <scope>NUCLEOTIDE SEQUENCE</scope>
    <source>
        <strain evidence="2">C.B.Clarke</strain>
        <tissue evidence="2">Leaf</tissue>
    </source>
</reference>
<feature type="region of interest" description="Disordered" evidence="1">
    <location>
        <begin position="1"/>
        <end position="52"/>
    </location>
</feature>
<dbReference type="InterPro" id="IPR040374">
    <property type="entry name" value="BIC"/>
</dbReference>
<feature type="compositionally biased region" description="Polar residues" evidence="1">
    <location>
        <begin position="14"/>
        <end position="30"/>
    </location>
</feature>
<comment type="caution">
    <text evidence="2">The sequence shown here is derived from an EMBL/GenBank/DDBJ whole genome shotgun (WGS) entry which is preliminary data.</text>
</comment>
<evidence type="ECO:0000313" key="3">
    <source>
        <dbReference type="Proteomes" id="UP000623129"/>
    </source>
</evidence>
<keyword evidence="3" id="KW-1185">Reference proteome</keyword>
<evidence type="ECO:0000256" key="1">
    <source>
        <dbReference type="SAM" id="MobiDB-lite"/>
    </source>
</evidence>
<accession>A0A833VDG0</accession>
<feature type="compositionally biased region" description="Basic and acidic residues" evidence="1">
    <location>
        <begin position="35"/>
        <end position="52"/>
    </location>
</feature>
<gene>
    <name evidence="2" type="ORF">FCM35_KLT14878</name>
</gene>
<dbReference type="OrthoDB" id="672067at2759"/>
<dbReference type="GO" id="GO:0009785">
    <property type="term" value="P:blue light signaling pathway"/>
    <property type="evidence" value="ECO:0007669"/>
    <property type="project" value="InterPro"/>
</dbReference>
<dbReference type="AlphaFoldDB" id="A0A833VDG0"/>
<sequence>MDHSTDACIVLSKPDTTQVQAPNHSSQTKNGLPCKQEKSTTTHAPDSPKKIAKREAPLAVECTGECTRERLKKHRQEMAGQVWIPDIWGQEGFLKDWKDSNVFDRSLVPKGLVSARDALVEECRRSANSNRSIRVQKSC</sequence>
<evidence type="ECO:0000313" key="2">
    <source>
        <dbReference type="EMBL" id="KAF3320744.1"/>
    </source>
</evidence>
<dbReference type="CDD" id="cd22645">
    <property type="entry name" value="BIC1_CID"/>
    <property type="match status" value="1"/>
</dbReference>
<name>A0A833VDG0_9POAL</name>
<proteinExistence type="predicted"/>
<organism evidence="2 3">
    <name type="scientific">Carex littledalei</name>
    <dbReference type="NCBI Taxonomy" id="544730"/>
    <lineage>
        <taxon>Eukaryota</taxon>
        <taxon>Viridiplantae</taxon>
        <taxon>Streptophyta</taxon>
        <taxon>Embryophyta</taxon>
        <taxon>Tracheophyta</taxon>
        <taxon>Spermatophyta</taxon>
        <taxon>Magnoliopsida</taxon>
        <taxon>Liliopsida</taxon>
        <taxon>Poales</taxon>
        <taxon>Cyperaceae</taxon>
        <taxon>Cyperoideae</taxon>
        <taxon>Cariceae</taxon>
        <taxon>Carex</taxon>
        <taxon>Carex subgen. Euthyceras</taxon>
    </lineage>
</organism>
<dbReference type="EMBL" id="SWLB01000028">
    <property type="protein sequence ID" value="KAF3320744.1"/>
    <property type="molecule type" value="Genomic_DNA"/>
</dbReference>